<reference evidence="2 3" key="1">
    <citation type="submission" date="2016-09" db="EMBL/GenBank/DDBJ databases">
        <title>Acidihalobacter prosperus V6 (DSM14174).</title>
        <authorList>
            <person name="Khaleque H.N."/>
            <person name="Ramsay J.P."/>
            <person name="Murphy R.J.T."/>
            <person name="Kaksonen A.H."/>
            <person name="Boxall N.J."/>
            <person name="Watkin E.L.J."/>
        </authorList>
    </citation>
    <scope>NUCLEOTIDE SEQUENCE [LARGE SCALE GENOMIC DNA]</scope>
    <source>
        <strain evidence="2 3">V6</strain>
    </source>
</reference>
<dbReference type="Proteomes" id="UP000095342">
    <property type="component" value="Chromosome"/>
</dbReference>
<dbReference type="RefSeq" id="WP_070071557.1">
    <property type="nucleotide sequence ID" value="NZ_CP017448.1"/>
</dbReference>
<dbReference type="InterPro" id="IPR029062">
    <property type="entry name" value="Class_I_gatase-like"/>
</dbReference>
<evidence type="ECO:0000313" key="2">
    <source>
        <dbReference type="EMBL" id="AOV15958.1"/>
    </source>
</evidence>
<dbReference type="SUPFAM" id="SSF52317">
    <property type="entry name" value="Class I glutamine amidotransferase-like"/>
    <property type="match status" value="1"/>
</dbReference>
<name>A0A1D8K4R9_9GAMM</name>
<protein>
    <submittedName>
        <fullName evidence="2">Thiamine biosynthesis protein ThiJ</fullName>
    </submittedName>
</protein>
<dbReference type="PANTHER" id="PTHR43130">
    <property type="entry name" value="ARAC-FAMILY TRANSCRIPTIONAL REGULATOR"/>
    <property type="match status" value="1"/>
</dbReference>
<evidence type="ECO:0000259" key="1">
    <source>
        <dbReference type="Pfam" id="PF01965"/>
    </source>
</evidence>
<dbReference type="InterPro" id="IPR002818">
    <property type="entry name" value="DJ-1/PfpI"/>
</dbReference>
<dbReference type="GO" id="GO:0006355">
    <property type="term" value="P:regulation of DNA-templated transcription"/>
    <property type="evidence" value="ECO:0007669"/>
    <property type="project" value="TreeGrafter"/>
</dbReference>
<dbReference type="InterPro" id="IPR052158">
    <property type="entry name" value="INH-QAR"/>
</dbReference>
<gene>
    <name evidence="2" type="ORF">BJI67_01700</name>
</gene>
<dbReference type="AlphaFoldDB" id="A0A1D8K4R9"/>
<feature type="domain" description="DJ-1/PfpI" evidence="1">
    <location>
        <begin position="4"/>
        <end position="176"/>
    </location>
</feature>
<dbReference type="PANTHER" id="PTHR43130:SF14">
    <property type="entry name" value="DJ-1_PFPI DOMAIN-CONTAINING PROTEIN"/>
    <property type="match status" value="1"/>
</dbReference>
<accession>A0A1D8K4R9</accession>
<dbReference type="CDD" id="cd03139">
    <property type="entry name" value="GATase1_PfpI_2"/>
    <property type="match status" value="1"/>
</dbReference>
<evidence type="ECO:0000313" key="3">
    <source>
        <dbReference type="Proteomes" id="UP000095342"/>
    </source>
</evidence>
<dbReference type="Gene3D" id="3.40.50.880">
    <property type="match status" value="1"/>
</dbReference>
<dbReference type="KEGG" id="aaeo:BJI67_01700"/>
<proteinExistence type="predicted"/>
<sequence>MTLRAVIVLFDEIEVLDFAGPFEVLSTASRVARRQGLDAPFEVCTVAETAAPVRARGGLRVTPDHTLADCPKADLLLVPGGDVTAALRRAPLIEWIAQRAAGAELTASICTGAFLLAEVGQLRGRRVTTHWEDIDELARSYPDLEVVTGVRWVDIGDRVTSAGITAGIDMSLHLVARFAGMSLALATARQMDFEWRTEASTPA</sequence>
<organism evidence="2 3">
    <name type="scientific">Acidihalobacter aeolianus</name>
    <dbReference type="NCBI Taxonomy" id="2792603"/>
    <lineage>
        <taxon>Bacteria</taxon>
        <taxon>Pseudomonadati</taxon>
        <taxon>Pseudomonadota</taxon>
        <taxon>Gammaproteobacteria</taxon>
        <taxon>Chromatiales</taxon>
        <taxon>Ectothiorhodospiraceae</taxon>
        <taxon>Acidihalobacter</taxon>
    </lineage>
</organism>
<dbReference type="EMBL" id="CP017448">
    <property type="protein sequence ID" value="AOV15958.1"/>
    <property type="molecule type" value="Genomic_DNA"/>
</dbReference>
<keyword evidence="3" id="KW-1185">Reference proteome</keyword>
<dbReference type="Pfam" id="PF01965">
    <property type="entry name" value="DJ-1_PfpI"/>
    <property type="match status" value="1"/>
</dbReference>